<evidence type="ECO:0000259" key="13">
    <source>
        <dbReference type="Pfam" id="PF20772"/>
    </source>
</evidence>
<accession>A0A9Q0N761</accession>
<dbReference type="GO" id="GO:0016779">
    <property type="term" value="F:nucleotidyltransferase activity"/>
    <property type="evidence" value="ECO:0007669"/>
    <property type="project" value="UniProtKB-ARBA"/>
</dbReference>
<comment type="similarity">
    <text evidence="4 9">Belongs to the SHMT family.</text>
</comment>
<evidence type="ECO:0000313" key="15">
    <source>
        <dbReference type="Proteomes" id="UP001151699"/>
    </source>
</evidence>
<comment type="subcellular location">
    <subcellularLocation>
        <location evidence="2">Mitochondrion</location>
    </subcellularLocation>
</comment>
<dbReference type="InterPro" id="IPR019798">
    <property type="entry name" value="Ser_HO-MeTrfase_PLP_BS"/>
</dbReference>
<dbReference type="GO" id="GO:0005829">
    <property type="term" value="C:cytosol"/>
    <property type="evidence" value="ECO:0007669"/>
    <property type="project" value="TreeGrafter"/>
</dbReference>
<dbReference type="SUPFAM" id="SSF75625">
    <property type="entry name" value="YebC-like"/>
    <property type="match status" value="1"/>
</dbReference>
<evidence type="ECO:0000256" key="1">
    <source>
        <dbReference type="ARBA" id="ARBA00001933"/>
    </source>
</evidence>
<keyword evidence="8 9" id="KW-0663">Pyridoxal phosphate</keyword>
<evidence type="ECO:0000259" key="11">
    <source>
        <dbReference type="Pfam" id="PF00483"/>
    </source>
</evidence>
<dbReference type="InterPro" id="IPR005835">
    <property type="entry name" value="NTP_transferase_dom"/>
</dbReference>
<evidence type="ECO:0000313" key="14">
    <source>
        <dbReference type="EMBL" id="KAJ6644849.1"/>
    </source>
</evidence>
<comment type="pathway">
    <text evidence="3 9">One-carbon metabolism; tetrahydrofolate interconversion.</text>
</comment>
<dbReference type="SUPFAM" id="SSF53448">
    <property type="entry name" value="Nucleotide-diphospho-sugar transferases"/>
    <property type="match status" value="1"/>
</dbReference>
<dbReference type="HAMAP" id="MF_00051">
    <property type="entry name" value="SHMT"/>
    <property type="match status" value="1"/>
</dbReference>
<dbReference type="Gene3D" id="1.10.10.200">
    <property type="match status" value="1"/>
</dbReference>
<feature type="domain" description="TACO1/YebC-like second and third" evidence="12">
    <location>
        <begin position="81"/>
        <end position="235"/>
    </location>
</feature>
<evidence type="ECO:0000256" key="8">
    <source>
        <dbReference type="ARBA" id="ARBA00022898"/>
    </source>
</evidence>
<dbReference type="Gene3D" id="3.90.1150.10">
    <property type="entry name" value="Aspartate Aminotransferase, domain 1"/>
    <property type="match status" value="1"/>
</dbReference>
<dbReference type="Pfam" id="PF20772">
    <property type="entry name" value="TACO1_YebC_N"/>
    <property type="match status" value="1"/>
</dbReference>
<dbReference type="EC" id="2.1.2.1" evidence="9"/>
<dbReference type="Pfam" id="PF00464">
    <property type="entry name" value="SHMT"/>
    <property type="match status" value="1"/>
</dbReference>
<dbReference type="Pfam" id="PF00483">
    <property type="entry name" value="NTP_transferase"/>
    <property type="match status" value="1"/>
</dbReference>
<comment type="similarity">
    <text evidence="5">Belongs to the TACO1 family.</text>
</comment>
<dbReference type="InterPro" id="IPR015424">
    <property type="entry name" value="PyrdxlP-dep_Trfase"/>
</dbReference>
<dbReference type="InterPro" id="IPR015422">
    <property type="entry name" value="PyrdxlP-dep_Trfase_small"/>
</dbReference>
<dbReference type="NCBIfam" id="NF000586">
    <property type="entry name" value="PRK00011.1"/>
    <property type="match status" value="1"/>
</dbReference>
<dbReference type="InterPro" id="IPR015421">
    <property type="entry name" value="PyrdxlP-dep_Trfase_major"/>
</dbReference>
<comment type="catalytic activity">
    <reaction evidence="9">
        <text>(6R)-5,10-methylene-5,6,7,8-tetrahydrofolate + glycine + H2O = (6S)-5,6,7,8-tetrahydrofolate + L-serine</text>
        <dbReference type="Rhea" id="RHEA:15481"/>
        <dbReference type="ChEBI" id="CHEBI:15377"/>
        <dbReference type="ChEBI" id="CHEBI:15636"/>
        <dbReference type="ChEBI" id="CHEBI:33384"/>
        <dbReference type="ChEBI" id="CHEBI:57305"/>
        <dbReference type="ChEBI" id="CHEBI:57453"/>
        <dbReference type="EC" id="2.1.2.1"/>
    </reaction>
</comment>
<comment type="function">
    <text evidence="9">Interconversion of serine and glycine.</text>
</comment>
<dbReference type="InterPro" id="IPR029072">
    <property type="entry name" value="YebC-like"/>
</dbReference>
<dbReference type="InterPro" id="IPR039429">
    <property type="entry name" value="SHMT-like_dom"/>
</dbReference>
<dbReference type="InterPro" id="IPR049083">
    <property type="entry name" value="TACO1_YebC_N"/>
</dbReference>
<dbReference type="GO" id="GO:0030170">
    <property type="term" value="F:pyridoxal phosphate binding"/>
    <property type="evidence" value="ECO:0007669"/>
    <property type="project" value="InterPro"/>
</dbReference>
<keyword evidence="6 9" id="KW-0554">One-carbon metabolism</keyword>
<dbReference type="GO" id="GO:0019264">
    <property type="term" value="P:glycine biosynthetic process from serine"/>
    <property type="evidence" value="ECO:0007669"/>
    <property type="project" value="InterPro"/>
</dbReference>
<feature type="domain" description="Serine hydroxymethyltransferase-like" evidence="10">
    <location>
        <begin position="464"/>
        <end position="748"/>
    </location>
</feature>
<reference evidence="14" key="1">
    <citation type="submission" date="2022-07" db="EMBL/GenBank/DDBJ databases">
        <authorList>
            <person name="Trinca V."/>
            <person name="Uliana J.V.C."/>
            <person name="Torres T.T."/>
            <person name="Ward R.J."/>
            <person name="Monesi N."/>
        </authorList>
    </citation>
    <scope>NUCLEOTIDE SEQUENCE</scope>
    <source>
        <strain evidence="14">HSMRA1968</strain>
        <tissue evidence="14">Whole embryos</tissue>
    </source>
</reference>
<organism evidence="14 15">
    <name type="scientific">Pseudolycoriella hygida</name>
    <dbReference type="NCBI Taxonomy" id="35572"/>
    <lineage>
        <taxon>Eukaryota</taxon>
        <taxon>Metazoa</taxon>
        <taxon>Ecdysozoa</taxon>
        <taxon>Arthropoda</taxon>
        <taxon>Hexapoda</taxon>
        <taxon>Insecta</taxon>
        <taxon>Pterygota</taxon>
        <taxon>Neoptera</taxon>
        <taxon>Endopterygota</taxon>
        <taxon>Diptera</taxon>
        <taxon>Nematocera</taxon>
        <taxon>Sciaroidea</taxon>
        <taxon>Sciaridae</taxon>
        <taxon>Pseudolycoriella</taxon>
    </lineage>
</organism>
<name>A0A9Q0N761_9DIPT</name>
<feature type="domain" description="Nucleotidyl transferase" evidence="11">
    <location>
        <begin position="258"/>
        <end position="351"/>
    </location>
</feature>
<protein>
    <recommendedName>
        <fullName evidence="9">Serine hydroxymethyltransferase</fullName>
        <ecNumber evidence="9">2.1.2.1</ecNumber>
    </recommendedName>
</protein>
<dbReference type="HAMAP" id="MF_00693">
    <property type="entry name" value="Transcrip_reg_TACO1"/>
    <property type="match status" value="1"/>
</dbReference>
<dbReference type="GO" id="GO:0005739">
    <property type="term" value="C:mitochondrion"/>
    <property type="evidence" value="ECO:0007669"/>
    <property type="project" value="UniProtKB-SubCell"/>
</dbReference>
<feature type="domain" description="TACO1/YebC-like N-terminal" evidence="13">
    <location>
        <begin position="5"/>
        <end position="73"/>
    </location>
</feature>
<dbReference type="PROSITE" id="PS00096">
    <property type="entry name" value="SHMT"/>
    <property type="match status" value="1"/>
</dbReference>
<evidence type="ECO:0000256" key="7">
    <source>
        <dbReference type="ARBA" id="ARBA00022679"/>
    </source>
</evidence>
<comment type="cofactor">
    <cofactor evidence="1 9">
        <name>pyridoxal 5'-phosphate</name>
        <dbReference type="ChEBI" id="CHEBI:597326"/>
    </cofactor>
</comment>
<dbReference type="OrthoDB" id="10265628at2759"/>
<dbReference type="CDD" id="cd00378">
    <property type="entry name" value="SHMT"/>
    <property type="match status" value="1"/>
</dbReference>
<dbReference type="NCBIfam" id="NF009044">
    <property type="entry name" value="PRK12378.1"/>
    <property type="match status" value="1"/>
</dbReference>
<evidence type="ECO:0000256" key="2">
    <source>
        <dbReference type="ARBA" id="ARBA00004173"/>
    </source>
</evidence>
<evidence type="ECO:0000259" key="12">
    <source>
        <dbReference type="Pfam" id="PF01709"/>
    </source>
</evidence>
<dbReference type="EMBL" id="WJQU01000001">
    <property type="protein sequence ID" value="KAJ6644849.1"/>
    <property type="molecule type" value="Genomic_DNA"/>
</dbReference>
<evidence type="ECO:0000256" key="4">
    <source>
        <dbReference type="ARBA" id="ARBA00006376"/>
    </source>
</evidence>
<dbReference type="Pfam" id="PF01709">
    <property type="entry name" value="Transcrip_reg"/>
    <property type="match status" value="1"/>
</dbReference>
<dbReference type="NCBIfam" id="TIGR01033">
    <property type="entry name" value="YebC/PmpR family DNA-binding transcriptional regulator"/>
    <property type="match status" value="1"/>
</dbReference>
<evidence type="ECO:0000256" key="9">
    <source>
        <dbReference type="RuleBase" id="RU000585"/>
    </source>
</evidence>
<dbReference type="AlphaFoldDB" id="A0A9Q0N761"/>
<dbReference type="Gene3D" id="3.30.70.980">
    <property type="match status" value="2"/>
</dbReference>
<dbReference type="SUPFAM" id="SSF53383">
    <property type="entry name" value="PLP-dependent transferases"/>
    <property type="match status" value="1"/>
</dbReference>
<dbReference type="InterPro" id="IPR029044">
    <property type="entry name" value="Nucleotide-diphossugar_trans"/>
</dbReference>
<dbReference type="InterPro" id="IPR048300">
    <property type="entry name" value="TACO1_YebC-like_2nd/3rd_dom"/>
</dbReference>
<dbReference type="Gene3D" id="3.90.550.10">
    <property type="entry name" value="Spore Coat Polysaccharide Biosynthesis Protein SpsA, Chain A"/>
    <property type="match status" value="2"/>
</dbReference>
<dbReference type="InterPro" id="IPR049943">
    <property type="entry name" value="Ser_HO-MeTrfase-like"/>
</dbReference>
<keyword evidence="7 9" id="KW-0808">Transferase</keyword>
<dbReference type="Gene3D" id="3.40.640.10">
    <property type="entry name" value="Type I PLP-dependent aspartate aminotransferase-like (Major domain)"/>
    <property type="match status" value="1"/>
</dbReference>
<evidence type="ECO:0000259" key="10">
    <source>
        <dbReference type="Pfam" id="PF00464"/>
    </source>
</evidence>
<dbReference type="GO" id="GO:0035999">
    <property type="term" value="P:tetrahydrofolate interconversion"/>
    <property type="evidence" value="ECO:0007669"/>
    <property type="project" value="InterPro"/>
</dbReference>
<comment type="caution">
    <text evidence="14">The sequence shown here is derived from an EMBL/GenBank/DDBJ whole genome shotgun (WGS) entry which is preliminary data.</text>
</comment>
<dbReference type="Proteomes" id="UP001151699">
    <property type="component" value="Chromosome A"/>
</dbReference>
<proteinExistence type="inferred from homology"/>
<dbReference type="InterPro" id="IPR017856">
    <property type="entry name" value="Integrase-like_N"/>
</dbReference>
<dbReference type="InterPro" id="IPR001085">
    <property type="entry name" value="Ser_HO-MeTrfase"/>
</dbReference>
<dbReference type="PANTHER" id="PTHR11680">
    <property type="entry name" value="SERINE HYDROXYMETHYLTRANSFERASE"/>
    <property type="match status" value="1"/>
</dbReference>
<keyword evidence="15" id="KW-1185">Reference proteome</keyword>
<dbReference type="PANTHER" id="PTHR11680:SF35">
    <property type="entry name" value="SERINE HYDROXYMETHYLTRANSFERASE 1"/>
    <property type="match status" value="1"/>
</dbReference>
<evidence type="ECO:0000256" key="5">
    <source>
        <dbReference type="ARBA" id="ARBA00008724"/>
    </source>
</evidence>
<dbReference type="InterPro" id="IPR002876">
    <property type="entry name" value="Transcrip_reg_TACO1-like"/>
</dbReference>
<evidence type="ECO:0000256" key="6">
    <source>
        <dbReference type="ARBA" id="ARBA00022563"/>
    </source>
</evidence>
<sequence length="783" mass="86628">MAGHSKFKNIQHRKGAQDKKRAKIFTKLVREIVTAAKMGTDINNNPRLKNSIIAARSQNLPKDRIDRAISSANDSTNTENYTEIRYEGYAPGGLAIIVEALTDNKNRTASEIRAAFTKFGGNLGETGSVSYMFDHLGIIRYQAEISSAESILESSLEVGAKDMIEENSDYLIYTDIENYSQILEILTAKYGIPTEAYIGWIPKNLITIEDKDKAEKLLKLIDLLEESDDVQNVFAAGNGNRMKSKLPKVMHKVGGKPMLYRVLGNAKEVTEICKFVLQPTPFGTAHAVYTALEAVDDTKIILVLYGDNPFITPKLMEDLLNHLTFTNSAITTLCFRCEDPAEYGRIIVDELGIMAFKAGILKKYLPLICQQQIDKPKELYLTNIVKIAKDKETDNEIYQIIKAEEKRQDDVIELIASENFVSNAVLEATASVLTNKYAEGYPGKRFYNGCIEVDKAENLAIERANQTVFLALLNPHDTILGMSLDTGGHLTHGASPSLSGKWFNATSYVVNKETYLLDYDHVEEMTLKHRPKLIIAGYSAYSRQLDFAKFREIADKVGAYLLADIAHIAGLVATGHHPSPLPYAHAVTSTTHKTLRGPRGGLILSNDEELGKKINLALFPGLQGGPLMHVIAAKAVAFLEALQPDYIHYIGQVIANAKALGKSIMARGYDILTNGTDNHMVLVDLRKYGITGKIAAESLDRAGITCNKNAVPFDSTSPFITSGIRLGTPAYTTKGFKENEFAEVGEMICDILDGLKTNQDNSNCEERIRKQVQTLVRKFPSEK</sequence>
<dbReference type="GO" id="GO:0004372">
    <property type="term" value="F:glycine hydroxymethyltransferase activity"/>
    <property type="evidence" value="ECO:0007669"/>
    <property type="project" value="UniProtKB-EC"/>
</dbReference>
<evidence type="ECO:0000256" key="3">
    <source>
        <dbReference type="ARBA" id="ARBA00004777"/>
    </source>
</evidence>
<dbReference type="InterPro" id="IPR026564">
    <property type="entry name" value="Transcrip_reg_TACO1-like_dom3"/>
</dbReference>
<dbReference type="FunFam" id="1.10.10.200:FF:000002">
    <property type="entry name" value="Probable transcriptional regulatory protein CLM62_37755"/>
    <property type="match status" value="1"/>
</dbReference>
<gene>
    <name evidence="14" type="primary">glyA_1</name>
    <name evidence="14" type="ORF">Bhyg_00044</name>
</gene>
<dbReference type="NCBIfam" id="NF001030">
    <property type="entry name" value="PRK00110.1"/>
    <property type="match status" value="1"/>
</dbReference>